<protein>
    <submittedName>
        <fullName evidence="1">Uncharacterized protein</fullName>
    </submittedName>
</protein>
<gene>
    <name evidence="1" type="ORF">BaRGS_00022037</name>
</gene>
<dbReference type="AlphaFoldDB" id="A0ABD0KI55"/>
<reference evidence="1 2" key="1">
    <citation type="journal article" date="2023" name="Sci. Data">
        <title>Genome assembly of the Korean intertidal mud-creeper Batillaria attramentaria.</title>
        <authorList>
            <person name="Patra A.K."/>
            <person name="Ho P.T."/>
            <person name="Jun S."/>
            <person name="Lee S.J."/>
            <person name="Kim Y."/>
            <person name="Won Y.J."/>
        </authorList>
    </citation>
    <scope>NUCLEOTIDE SEQUENCE [LARGE SCALE GENOMIC DNA]</scope>
    <source>
        <strain evidence="1">Wonlab-2016</strain>
    </source>
</reference>
<name>A0ABD0KI55_9CAEN</name>
<dbReference type="Proteomes" id="UP001519460">
    <property type="component" value="Unassembled WGS sequence"/>
</dbReference>
<dbReference type="EMBL" id="JACVVK020000174">
    <property type="protein sequence ID" value="KAK7486753.1"/>
    <property type="molecule type" value="Genomic_DNA"/>
</dbReference>
<comment type="caution">
    <text evidence="1">The sequence shown here is derived from an EMBL/GenBank/DDBJ whole genome shotgun (WGS) entry which is preliminary data.</text>
</comment>
<keyword evidence="2" id="KW-1185">Reference proteome</keyword>
<sequence>MAAPRCVSAGSKVTTLRSPRATQRYRKILPRVGTSAAVPLNDRPARSRRREGWLACWWERGVRGGAMDGWGCEVAGERERGGGGAGVERAA</sequence>
<evidence type="ECO:0000313" key="1">
    <source>
        <dbReference type="EMBL" id="KAK7486753.1"/>
    </source>
</evidence>
<proteinExistence type="predicted"/>
<accession>A0ABD0KI55</accession>
<organism evidence="1 2">
    <name type="scientific">Batillaria attramentaria</name>
    <dbReference type="NCBI Taxonomy" id="370345"/>
    <lineage>
        <taxon>Eukaryota</taxon>
        <taxon>Metazoa</taxon>
        <taxon>Spiralia</taxon>
        <taxon>Lophotrochozoa</taxon>
        <taxon>Mollusca</taxon>
        <taxon>Gastropoda</taxon>
        <taxon>Caenogastropoda</taxon>
        <taxon>Sorbeoconcha</taxon>
        <taxon>Cerithioidea</taxon>
        <taxon>Batillariidae</taxon>
        <taxon>Batillaria</taxon>
    </lineage>
</organism>
<evidence type="ECO:0000313" key="2">
    <source>
        <dbReference type="Proteomes" id="UP001519460"/>
    </source>
</evidence>